<accession>A0A653BJJ7</accession>
<dbReference type="PANTHER" id="PTHR23059:SF4">
    <property type="entry name" value="ZINC FINGER TRAF-TYPE-CONTAINING PROTEIN 1"/>
    <property type="match status" value="1"/>
</dbReference>
<dbReference type="CDD" id="cd16505">
    <property type="entry name" value="RING-HC_CYHR1"/>
    <property type="match status" value="1"/>
</dbReference>
<name>A0A653BJJ7_CALMS</name>
<dbReference type="AlphaFoldDB" id="A0A653BJJ7"/>
<dbReference type="InterPro" id="IPR039338">
    <property type="entry name" value="ZFTRAF1"/>
</dbReference>
<evidence type="ECO:0000259" key="8">
    <source>
        <dbReference type="PROSITE" id="PS50145"/>
    </source>
</evidence>
<evidence type="ECO:0000256" key="2">
    <source>
        <dbReference type="ARBA" id="ARBA00022771"/>
    </source>
</evidence>
<sequence>MTQGRWNAPAVVGEKGVLRHSLSGKPAVFLTFVRNPSVRFGNSVQLFTVLILLHCLYFGKFAMSDSDPATGSTDHTSANNENAQKMEEFAEPDAKRRKISNRPTDDKKPNLAERLGGILCCVVCLDLPRAAIYQCVNGHLMCVGCLTHLLADARLRDETATCPTCRVEISKTSSTRNLAVENAVSELPSECRYCGAQFPRNSLGRHETQECEDRIANCKYSRIGCPWRGPKHEQEEHESACVHAKKSGAEVMQALQALDEQTADEKKLYNSIFDLLGYDNITFNDIQLKPYRTDEFINRLYYESSRFSAFGNQWVVKARINNTQKDPTQSSERDMTYQITLKSRSTPLNISYLALAGPVGGVEVRPRIYEFEFSDDHTESNYVQLPLRDTDECNRLLAAKTINFRLIMFYSQH</sequence>
<dbReference type="PROSITE" id="PS50145">
    <property type="entry name" value="ZF_TRAF"/>
    <property type="match status" value="1"/>
</dbReference>
<dbReference type="EMBL" id="CAACVG010001623">
    <property type="protein sequence ID" value="VEN35475.1"/>
    <property type="molecule type" value="Genomic_DNA"/>
</dbReference>
<organism evidence="9 10">
    <name type="scientific">Callosobruchus maculatus</name>
    <name type="common">Southern cowpea weevil</name>
    <name type="synonym">Pulse bruchid</name>
    <dbReference type="NCBI Taxonomy" id="64391"/>
    <lineage>
        <taxon>Eukaryota</taxon>
        <taxon>Metazoa</taxon>
        <taxon>Ecdysozoa</taxon>
        <taxon>Arthropoda</taxon>
        <taxon>Hexapoda</taxon>
        <taxon>Insecta</taxon>
        <taxon>Pterygota</taxon>
        <taxon>Neoptera</taxon>
        <taxon>Endopterygota</taxon>
        <taxon>Coleoptera</taxon>
        <taxon>Polyphaga</taxon>
        <taxon>Cucujiformia</taxon>
        <taxon>Chrysomeloidea</taxon>
        <taxon>Chrysomelidae</taxon>
        <taxon>Bruchinae</taxon>
        <taxon>Bruchini</taxon>
        <taxon>Callosobruchus</taxon>
    </lineage>
</organism>
<dbReference type="PANTHER" id="PTHR23059">
    <property type="entry name" value="CYSTEINE AND HISTIDINE-RICH PROTEIN 1"/>
    <property type="match status" value="1"/>
</dbReference>
<dbReference type="SUPFAM" id="SSF49599">
    <property type="entry name" value="TRAF domain-like"/>
    <property type="match status" value="1"/>
</dbReference>
<evidence type="ECO:0000313" key="10">
    <source>
        <dbReference type="Proteomes" id="UP000410492"/>
    </source>
</evidence>
<keyword evidence="10" id="KW-1185">Reference proteome</keyword>
<comment type="similarity">
    <text evidence="4">Belongs to the ZFTRAF1 family.</text>
</comment>
<evidence type="ECO:0000256" key="6">
    <source>
        <dbReference type="SAM" id="MobiDB-lite"/>
    </source>
</evidence>
<evidence type="ECO:0000313" key="9">
    <source>
        <dbReference type="EMBL" id="VEN35475.1"/>
    </source>
</evidence>
<dbReference type="OrthoDB" id="10062218at2759"/>
<dbReference type="SUPFAM" id="SSF57850">
    <property type="entry name" value="RING/U-box"/>
    <property type="match status" value="1"/>
</dbReference>
<reference evidence="9 10" key="1">
    <citation type="submission" date="2019-01" db="EMBL/GenBank/DDBJ databases">
        <authorList>
            <person name="Sayadi A."/>
        </authorList>
    </citation>
    <scope>NUCLEOTIDE SEQUENCE [LARGE SCALE GENOMIC DNA]</scope>
</reference>
<keyword evidence="1 5" id="KW-0479">Metal-binding</keyword>
<feature type="compositionally biased region" description="Polar residues" evidence="6">
    <location>
        <begin position="69"/>
        <end position="83"/>
    </location>
</feature>
<feature type="region of interest" description="Disordered" evidence="6">
    <location>
        <begin position="69"/>
        <end position="108"/>
    </location>
</feature>
<dbReference type="InterPro" id="IPR001841">
    <property type="entry name" value="Znf_RING"/>
</dbReference>
<evidence type="ECO:0000256" key="4">
    <source>
        <dbReference type="ARBA" id="ARBA00034319"/>
    </source>
</evidence>
<feature type="zinc finger region" description="TRAF-type" evidence="5">
    <location>
        <begin position="187"/>
        <end position="225"/>
    </location>
</feature>
<feature type="domain" description="RING-type" evidence="7">
    <location>
        <begin position="121"/>
        <end position="166"/>
    </location>
</feature>
<proteinExistence type="inferred from homology"/>
<dbReference type="InterPro" id="IPR001293">
    <property type="entry name" value="Znf_TRAF"/>
</dbReference>
<evidence type="ECO:0000256" key="1">
    <source>
        <dbReference type="ARBA" id="ARBA00022723"/>
    </source>
</evidence>
<keyword evidence="2 5" id="KW-0863">Zinc-finger</keyword>
<dbReference type="GO" id="GO:0008270">
    <property type="term" value="F:zinc ion binding"/>
    <property type="evidence" value="ECO:0007669"/>
    <property type="project" value="UniProtKB-KW"/>
</dbReference>
<feature type="compositionally biased region" description="Basic and acidic residues" evidence="6">
    <location>
        <begin position="84"/>
        <end position="94"/>
    </location>
</feature>
<evidence type="ECO:0008006" key="11">
    <source>
        <dbReference type="Google" id="ProtNLM"/>
    </source>
</evidence>
<evidence type="ECO:0000259" key="7">
    <source>
        <dbReference type="PROSITE" id="PS50089"/>
    </source>
</evidence>
<protein>
    <recommendedName>
        <fullName evidence="11">RING-type domain-containing protein</fullName>
    </recommendedName>
</protein>
<dbReference type="PROSITE" id="PS50089">
    <property type="entry name" value="ZF_RING_2"/>
    <property type="match status" value="1"/>
</dbReference>
<gene>
    <name evidence="9" type="ORF">CALMAC_LOCUS1382</name>
</gene>
<dbReference type="InterPro" id="IPR013083">
    <property type="entry name" value="Znf_RING/FYVE/PHD"/>
</dbReference>
<evidence type="ECO:0000256" key="3">
    <source>
        <dbReference type="ARBA" id="ARBA00022833"/>
    </source>
</evidence>
<dbReference type="GO" id="GO:0005634">
    <property type="term" value="C:nucleus"/>
    <property type="evidence" value="ECO:0007669"/>
    <property type="project" value="TreeGrafter"/>
</dbReference>
<keyword evidence="3 5" id="KW-0862">Zinc</keyword>
<dbReference type="Gene3D" id="3.30.40.10">
    <property type="entry name" value="Zinc/RING finger domain, C3HC4 (zinc finger)"/>
    <property type="match status" value="2"/>
</dbReference>
<evidence type="ECO:0000256" key="5">
    <source>
        <dbReference type="PROSITE-ProRule" id="PRU00207"/>
    </source>
</evidence>
<feature type="domain" description="TRAF-type" evidence="8">
    <location>
        <begin position="187"/>
        <end position="225"/>
    </location>
</feature>
<dbReference type="Proteomes" id="UP000410492">
    <property type="component" value="Unassembled WGS sequence"/>
</dbReference>